<comment type="similarity">
    <text evidence="2">Belongs to the DtxR/MntR family.</text>
</comment>
<dbReference type="FunFam" id="1.10.60.10:FF:000004">
    <property type="entry name" value="DtxR family transcriptional regulator"/>
    <property type="match status" value="1"/>
</dbReference>
<dbReference type="SUPFAM" id="SSF46785">
    <property type="entry name" value="Winged helix' DNA-binding domain"/>
    <property type="match status" value="1"/>
</dbReference>
<dbReference type="RefSeq" id="WP_208055379.1">
    <property type="nucleotide sequence ID" value="NZ_JAGEMK010000003.1"/>
</dbReference>
<dbReference type="InterPro" id="IPR008988">
    <property type="entry name" value="Transcriptional_repressor_C"/>
</dbReference>
<gene>
    <name evidence="14" type="ORF">J4G33_07820</name>
</gene>
<dbReference type="PANTHER" id="PTHR33238:SF11">
    <property type="entry name" value="TRANSCRIPTIONAL REGULATOR MNTR"/>
    <property type="match status" value="1"/>
</dbReference>
<feature type="domain" description="HTH dtxR-type" evidence="13">
    <location>
        <begin position="6"/>
        <end position="68"/>
    </location>
</feature>
<keyword evidence="4" id="KW-0963">Cytoplasm</keyword>
<dbReference type="GO" id="GO:0046914">
    <property type="term" value="F:transition metal ion binding"/>
    <property type="evidence" value="ECO:0007669"/>
    <property type="project" value="InterPro"/>
</dbReference>
<evidence type="ECO:0000256" key="2">
    <source>
        <dbReference type="ARBA" id="ARBA00007871"/>
    </source>
</evidence>
<name>A0A939LNJ6_9CELL</name>
<dbReference type="GO" id="GO:0003700">
    <property type="term" value="F:DNA-binding transcription factor activity"/>
    <property type="evidence" value="ECO:0007669"/>
    <property type="project" value="InterPro"/>
</dbReference>
<evidence type="ECO:0000256" key="11">
    <source>
        <dbReference type="ARBA" id="ARBA00023211"/>
    </source>
</evidence>
<accession>A0A939LNJ6</accession>
<dbReference type="InterPro" id="IPR050536">
    <property type="entry name" value="DtxR_MntR_Metal-Reg"/>
</dbReference>
<evidence type="ECO:0000259" key="13">
    <source>
        <dbReference type="PROSITE" id="PS50944"/>
    </source>
</evidence>
<evidence type="ECO:0000256" key="10">
    <source>
        <dbReference type="ARBA" id="ARBA00023163"/>
    </source>
</evidence>
<protein>
    <recommendedName>
        <fullName evidence="12">Manganese transport regulator</fullName>
    </recommendedName>
</protein>
<dbReference type="SMART" id="SM00529">
    <property type="entry name" value="HTH_DTXR"/>
    <property type="match status" value="1"/>
</dbReference>
<dbReference type="InterPro" id="IPR036421">
    <property type="entry name" value="Fe_dep_repressor_sf"/>
</dbReference>
<dbReference type="AlphaFoldDB" id="A0A939LNJ6"/>
<evidence type="ECO:0000256" key="1">
    <source>
        <dbReference type="ARBA" id="ARBA00004496"/>
    </source>
</evidence>
<dbReference type="Pfam" id="PF02742">
    <property type="entry name" value="Fe_dep_repr_C"/>
    <property type="match status" value="1"/>
</dbReference>
<comment type="subcellular location">
    <subcellularLocation>
        <location evidence="1">Cytoplasm</location>
    </subcellularLocation>
</comment>
<proteinExistence type="inferred from homology"/>
<comment type="caution">
    <text evidence="14">The sequence shown here is derived from an EMBL/GenBank/DDBJ whole genome shotgun (WGS) entry which is preliminary data.</text>
</comment>
<dbReference type="Pfam" id="PF01325">
    <property type="entry name" value="Fe_dep_repress"/>
    <property type="match status" value="1"/>
</dbReference>
<sequence length="225" mass="24183">MSVAELSSSAQNYVKIIWGLQEWSTADVTATMIAERAGVRLSTVSDAVRRLADQGLVEHTRYGAVTLTDLGRSHALAMVRRHRLIEAFLVNVLGYGWDEVHDEAEELEHAVSDLMVTRIDELLGFPTRDPHGDPIPAADGTVTIPDAVQLSRREPTGQVVVERISDADPGLLQYFSDTGVLVGATLELSAGEAYSEAVGVRPEGRDEVSLGPAAADAVWVSPVSP</sequence>
<evidence type="ECO:0000256" key="12">
    <source>
        <dbReference type="ARBA" id="ARBA00032593"/>
    </source>
</evidence>
<dbReference type="InterPro" id="IPR038157">
    <property type="entry name" value="FeoA_core_dom"/>
</dbReference>
<evidence type="ECO:0000256" key="7">
    <source>
        <dbReference type="ARBA" id="ARBA00023015"/>
    </source>
</evidence>
<dbReference type="SMART" id="SM00899">
    <property type="entry name" value="FeoA"/>
    <property type="match status" value="1"/>
</dbReference>
<dbReference type="PROSITE" id="PS50944">
    <property type="entry name" value="HTH_DTXR"/>
    <property type="match status" value="1"/>
</dbReference>
<evidence type="ECO:0000256" key="8">
    <source>
        <dbReference type="ARBA" id="ARBA00023125"/>
    </source>
</evidence>
<dbReference type="Gene3D" id="1.10.10.10">
    <property type="entry name" value="Winged helix-like DNA-binding domain superfamily/Winged helix DNA-binding domain"/>
    <property type="match status" value="1"/>
</dbReference>
<dbReference type="GO" id="GO:0045892">
    <property type="term" value="P:negative regulation of DNA-templated transcription"/>
    <property type="evidence" value="ECO:0007669"/>
    <property type="project" value="TreeGrafter"/>
</dbReference>
<dbReference type="Pfam" id="PF04023">
    <property type="entry name" value="FeoA"/>
    <property type="match status" value="1"/>
</dbReference>
<dbReference type="InterPro" id="IPR036390">
    <property type="entry name" value="WH_DNA-bd_sf"/>
</dbReference>
<dbReference type="Gene3D" id="1.10.60.10">
    <property type="entry name" value="Iron dependent repressor, metal binding and dimerisation domain"/>
    <property type="match status" value="1"/>
</dbReference>
<dbReference type="InterPro" id="IPR036388">
    <property type="entry name" value="WH-like_DNA-bd_sf"/>
</dbReference>
<keyword evidence="9" id="KW-0010">Activator</keyword>
<evidence type="ECO:0000256" key="6">
    <source>
        <dbReference type="ARBA" id="ARBA00023004"/>
    </source>
</evidence>
<dbReference type="Gene3D" id="2.30.30.90">
    <property type="match status" value="1"/>
</dbReference>
<dbReference type="SUPFAM" id="SSF47979">
    <property type="entry name" value="Iron-dependent repressor protein, dimerization domain"/>
    <property type="match status" value="1"/>
</dbReference>
<dbReference type="EMBL" id="JAGEMK010000003">
    <property type="protein sequence ID" value="MBO1751707.1"/>
    <property type="molecule type" value="Genomic_DNA"/>
</dbReference>
<dbReference type="InterPro" id="IPR007167">
    <property type="entry name" value="Fe-transptr_FeoA-like"/>
</dbReference>
<dbReference type="Proteomes" id="UP000664209">
    <property type="component" value="Unassembled WGS sequence"/>
</dbReference>
<dbReference type="InterPro" id="IPR022689">
    <property type="entry name" value="Iron_dep_repressor"/>
</dbReference>
<organism evidence="14 15">
    <name type="scientific">Actinotalea soli</name>
    <dbReference type="NCBI Taxonomy" id="2819234"/>
    <lineage>
        <taxon>Bacteria</taxon>
        <taxon>Bacillati</taxon>
        <taxon>Actinomycetota</taxon>
        <taxon>Actinomycetes</taxon>
        <taxon>Micrococcales</taxon>
        <taxon>Cellulomonadaceae</taxon>
        <taxon>Actinotalea</taxon>
    </lineage>
</organism>
<evidence type="ECO:0000313" key="14">
    <source>
        <dbReference type="EMBL" id="MBO1751707.1"/>
    </source>
</evidence>
<keyword evidence="15" id="KW-1185">Reference proteome</keyword>
<keyword evidence="8" id="KW-0238">DNA-binding</keyword>
<dbReference type="GO" id="GO:0003677">
    <property type="term" value="F:DNA binding"/>
    <property type="evidence" value="ECO:0007669"/>
    <property type="project" value="UniProtKB-KW"/>
</dbReference>
<keyword evidence="6" id="KW-0408">Iron</keyword>
<reference evidence="14" key="1">
    <citation type="submission" date="2021-03" db="EMBL/GenBank/DDBJ databases">
        <title>Actinotalea soli sp. nov., isolated from soil.</title>
        <authorList>
            <person name="Ping W."/>
            <person name="Zhang J."/>
        </authorList>
    </citation>
    <scope>NUCLEOTIDE SEQUENCE</scope>
    <source>
        <strain evidence="14">BY-33</strain>
    </source>
</reference>
<evidence type="ECO:0000256" key="5">
    <source>
        <dbReference type="ARBA" id="ARBA00022491"/>
    </source>
</evidence>
<dbReference type="InterPro" id="IPR001367">
    <property type="entry name" value="Fe_dep_repressor"/>
</dbReference>
<dbReference type="SUPFAM" id="SSF50037">
    <property type="entry name" value="C-terminal domain of transcriptional repressors"/>
    <property type="match status" value="1"/>
</dbReference>
<dbReference type="InterPro" id="IPR022687">
    <property type="entry name" value="HTH_DTXR"/>
</dbReference>
<keyword evidence="11" id="KW-0464">Manganese</keyword>
<dbReference type="GO" id="GO:0046983">
    <property type="term" value="F:protein dimerization activity"/>
    <property type="evidence" value="ECO:0007669"/>
    <property type="project" value="InterPro"/>
</dbReference>
<keyword evidence="7" id="KW-0805">Transcription regulation</keyword>
<comment type="subunit">
    <text evidence="3">Homodimer.</text>
</comment>
<evidence type="ECO:0000256" key="9">
    <source>
        <dbReference type="ARBA" id="ARBA00023159"/>
    </source>
</evidence>
<dbReference type="GO" id="GO:0005737">
    <property type="term" value="C:cytoplasm"/>
    <property type="evidence" value="ECO:0007669"/>
    <property type="project" value="UniProtKB-SubCell"/>
</dbReference>
<evidence type="ECO:0000313" key="15">
    <source>
        <dbReference type="Proteomes" id="UP000664209"/>
    </source>
</evidence>
<evidence type="ECO:0000256" key="4">
    <source>
        <dbReference type="ARBA" id="ARBA00022490"/>
    </source>
</evidence>
<evidence type="ECO:0000256" key="3">
    <source>
        <dbReference type="ARBA" id="ARBA00011738"/>
    </source>
</evidence>
<keyword evidence="5" id="KW-0678">Repressor</keyword>
<dbReference type="PANTHER" id="PTHR33238">
    <property type="entry name" value="IRON (METAL) DEPENDENT REPRESSOR, DTXR FAMILY"/>
    <property type="match status" value="1"/>
</dbReference>
<keyword evidence="10" id="KW-0804">Transcription</keyword>